<feature type="compositionally biased region" description="Basic and acidic residues" evidence="1">
    <location>
        <begin position="167"/>
        <end position="190"/>
    </location>
</feature>
<dbReference type="InterPro" id="IPR025322">
    <property type="entry name" value="PADRE_dom"/>
</dbReference>
<feature type="compositionally biased region" description="Polar residues" evidence="1">
    <location>
        <begin position="118"/>
        <end position="134"/>
    </location>
</feature>
<proteinExistence type="predicted"/>
<organism evidence="2 3">
    <name type="scientific">Vitis rotundifolia</name>
    <name type="common">Muscadine grape</name>
    <dbReference type="NCBI Taxonomy" id="103349"/>
    <lineage>
        <taxon>Eukaryota</taxon>
        <taxon>Viridiplantae</taxon>
        <taxon>Streptophyta</taxon>
        <taxon>Embryophyta</taxon>
        <taxon>Tracheophyta</taxon>
        <taxon>Spermatophyta</taxon>
        <taxon>Magnoliopsida</taxon>
        <taxon>eudicotyledons</taxon>
        <taxon>Gunneridae</taxon>
        <taxon>Pentapetalae</taxon>
        <taxon>rosids</taxon>
        <taxon>Vitales</taxon>
        <taxon>Vitaceae</taxon>
        <taxon>Viteae</taxon>
        <taxon>Vitis</taxon>
    </lineage>
</organism>
<dbReference type="PANTHER" id="PTHR33052">
    <property type="entry name" value="DUF4228 DOMAIN PROTEIN-RELATED"/>
    <property type="match status" value="1"/>
</dbReference>
<evidence type="ECO:0000313" key="3">
    <source>
        <dbReference type="Proteomes" id="UP001168098"/>
    </source>
</evidence>
<evidence type="ECO:0008006" key="4">
    <source>
        <dbReference type="Google" id="ProtNLM"/>
    </source>
</evidence>
<accession>A0AA38ZJ22</accession>
<feature type="region of interest" description="Disordered" evidence="1">
    <location>
        <begin position="106"/>
        <end position="190"/>
    </location>
</feature>
<dbReference type="EMBL" id="JARBHA010000011">
    <property type="protein sequence ID" value="KAJ9689293.1"/>
    <property type="molecule type" value="Genomic_DNA"/>
</dbReference>
<evidence type="ECO:0000313" key="2">
    <source>
        <dbReference type="EMBL" id="KAJ9689293.1"/>
    </source>
</evidence>
<name>A0AA38ZJ22_VITRO</name>
<dbReference type="Pfam" id="PF14009">
    <property type="entry name" value="PADRE"/>
    <property type="match status" value="1"/>
</dbReference>
<comment type="caution">
    <text evidence="2">The sequence shown here is derived from an EMBL/GenBank/DDBJ whole genome shotgun (WGS) entry which is preliminary data.</text>
</comment>
<keyword evidence="3" id="KW-1185">Reference proteome</keyword>
<gene>
    <name evidence="2" type="ORF">PVL29_014796</name>
</gene>
<protein>
    <recommendedName>
        <fullName evidence="4">DUF4228 domain-containing protein</fullName>
    </recommendedName>
</protein>
<reference evidence="2 3" key="1">
    <citation type="journal article" date="2023" name="BMC Biotechnol.">
        <title>Vitis rotundifolia cv Carlos genome sequencing.</title>
        <authorList>
            <person name="Huff M."/>
            <person name="Hulse-Kemp A."/>
            <person name="Scheffler B."/>
            <person name="Youngblood R."/>
            <person name="Simpson S."/>
            <person name="Babiker E."/>
            <person name="Staton M."/>
        </authorList>
    </citation>
    <scope>NUCLEOTIDE SEQUENCE [LARGE SCALE GENOMIC DNA]</scope>
    <source>
        <tissue evidence="2">Leaf</tissue>
    </source>
</reference>
<dbReference type="AlphaFoldDB" id="A0AA38ZJ22"/>
<dbReference type="Proteomes" id="UP001168098">
    <property type="component" value="Unassembled WGS sequence"/>
</dbReference>
<evidence type="ECO:0000256" key="1">
    <source>
        <dbReference type="SAM" id="MobiDB-lite"/>
    </source>
</evidence>
<sequence length="190" mass="20702">MGCGFSCRSSSTFSNIRVVHLNGYVEEFDPPVTVSQVTGKPPLHFVCTPPQLLSVGSKPLKPDTQLEPGHVYFLLPFSMFHSEVSPMDLASVASKLTAIAKSARCEAKSPGPGFSASPMRTASSPARNLSPNHFSDQDMRVAMAAGDGVYGGQRSCKSRSWKPLLDPIRERSFNRRSESDLQKEHSEMGK</sequence>